<keyword evidence="6" id="KW-1185">Reference proteome</keyword>
<keyword evidence="2 3" id="KW-0732">Signal</keyword>
<evidence type="ECO:0000256" key="3">
    <source>
        <dbReference type="SAM" id="SignalP"/>
    </source>
</evidence>
<dbReference type="OrthoDB" id="1466077at2759"/>
<dbReference type="EMBL" id="KI394661">
    <property type="protein sequence ID" value="ERN02151.1"/>
    <property type="molecule type" value="Genomic_DNA"/>
</dbReference>
<dbReference type="Proteomes" id="UP000017836">
    <property type="component" value="Unassembled WGS sequence"/>
</dbReference>
<dbReference type="OMA" id="SICRQFE"/>
<name>W1P3J3_AMBTC</name>
<evidence type="ECO:0000313" key="5">
    <source>
        <dbReference type="EMBL" id="ERN02151.1"/>
    </source>
</evidence>
<dbReference type="Pfam" id="PF13947">
    <property type="entry name" value="GUB_WAK_bind"/>
    <property type="match status" value="1"/>
</dbReference>
<comment type="subcellular location">
    <subcellularLocation>
        <location evidence="1">Membrane</location>
        <topology evidence="1">Single-pass membrane protein</topology>
    </subcellularLocation>
</comment>
<accession>W1P3J3</accession>
<evidence type="ECO:0000256" key="1">
    <source>
        <dbReference type="ARBA" id="ARBA00004167"/>
    </source>
</evidence>
<proteinExistence type="predicted"/>
<dbReference type="GO" id="GO:0030247">
    <property type="term" value="F:polysaccharide binding"/>
    <property type="evidence" value="ECO:0007669"/>
    <property type="project" value="InterPro"/>
</dbReference>
<dbReference type="GO" id="GO:0016020">
    <property type="term" value="C:membrane"/>
    <property type="evidence" value="ECO:0007669"/>
    <property type="project" value="UniProtKB-SubCell"/>
</dbReference>
<dbReference type="InterPro" id="IPR025287">
    <property type="entry name" value="WAK_GUB"/>
</dbReference>
<dbReference type="Gramene" id="ERN02151">
    <property type="protein sequence ID" value="ERN02151"/>
    <property type="gene ID" value="AMTR_s00045p00185470"/>
</dbReference>
<dbReference type="AlphaFoldDB" id="W1P3J3"/>
<dbReference type="PANTHER" id="PTHR33355">
    <property type="entry name" value="WALL-ASSOCIATED RECEPTOR KINASE CARBOXY-TERMINAL PROTEIN-RELATED"/>
    <property type="match status" value="1"/>
</dbReference>
<evidence type="ECO:0000259" key="4">
    <source>
        <dbReference type="Pfam" id="PF13947"/>
    </source>
</evidence>
<dbReference type="eggNOG" id="KOG1187">
    <property type="taxonomic scope" value="Eukaryota"/>
</dbReference>
<protein>
    <recommendedName>
        <fullName evidence="4">Wall-associated receptor kinase galacturonan-binding domain-containing protein</fullName>
    </recommendedName>
</protein>
<feature type="signal peptide" evidence="3">
    <location>
        <begin position="1"/>
        <end position="23"/>
    </location>
</feature>
<gene>
    <name evidence="5" type="ORF">AMTR_s00045p00185470</name>
</gene>
<feature type="chain" id="PRO_5004807058" description="Wall-associated receptor kinase galacturonan-binding domain-containing protein" evidence="3">
    <location>
        <begin position="24"/>
        <end position="210"/>
    </location>
</feature>
<reference evidence="6" key="1">
    <citation type="journal article" date="2013" name="Science">
        <title>The Amborella genome and the evolution of flowering plants.</title>
        <authorList>
            <consortium name="Amborella Genome Project"/>
        </authorList>
    </citation>
    <scope>NUCLEOTIDE SEQUENCE [LARGE SCALE GENOMIC DNA]</scope>
</reference>
<dbReference type="PANTHER" id="PTHR33355:SF14">
    <property type="entry name" value="WALL-ASSOCIATED RECEPTOR KINASE GALACTURONAN-BINDING DOMAIN-CONTAINING PROTEIN"/>
    <property type="match status" value="1"/>
</dbReference>
<sequence>MESPKQLTSLLHFHFLFLVLCAAHRPYSALQCPNCGYTPVPYPLSTHPSCGNPNYPLHCSQNTLFFLSPTNNLYRVQSIDPLTQRLIISPPAFEPNSCRSLDLASGGLLLDESLPFNISSRNTVMLFNCSSNILLSPLNCSAQSPCRIFEEGGECDGLLCCSYLKDASMTSHRIRVRDGGCTAYTSVVAFREGLGIENWEFGVELQWAPL</sequence>
<feature type="domain" description="Wall-associated receptor kinase galacturonan-binding" evidence="4">
    <location>
        <begin position="32"/>
        <end position="88"/>
    </location>
</feature>
<organism evidence="5 6">
    <name type="scientific">Amborella trichopoda</name>
    <dbReference type="NCBI Taxonomy" id="13333"/>
    <lineage>
        <taxon>Eukaryota</taxon>
        <taxon>Viridiplantae</taxon>
        <taxon>Streptophyta</taxon>
        <taxon>Embryophyta</taxon>
        <taxon>Tracheophyta</taxon>
        <taxon>Spermatophyta</taxon>
        <taxon>Magnoliopsida</taxon>
        <taxon>Amborellales</taxon>
        <taxon>Amborellaceae</taxon>
        <taxon>Amborella</taxon>
    </lineage>
</organism>
<evidence type="ECO:0000256" key="2">
    <source>
        <dbReference type="ARBA" id="ARBA00022729"/>
    </source>
</evidence>
<evidence type="ECO:0000313" key="6">
    <source>
        <dbReference type="Proteomes" id="UP000017836"/>
    </source>
</evidence>
<dbReference type="HOGENOM" id="CLU_095884_0_0_1"/>